<keyword evidence="1" id="KW-0472">Membrane</keyword>
<gene>
    <name evidence="3" type="ORF">BUY44_04805</name>
</gene>
<dbReference type="PANTHER" id="PTHR43646">
    <property type="entry name" value="GLYCOSYLTRANSFERASE"/>
    <property type="match status" value="1"/>
</dbReference>
<feature type="domain" description="Glycosyltransferase 2-like" evidence="2">
    <location>
        <begin position="44"/>
        <end position="156"/>
    </location>
</feature>
<dbReference type="Pfam" id="PF00535">
    <property type="entry name" value="Glycos_transf_2"/>
    <property type="match status" value="1"/>
</dbReference>
<evidence type="ECO:0000256" key="1">
    <source>
        <dbReference type="SAM" id="Phobius"/>
    </source>
</evidence>
<keyword evidence="3" id="KW-0808">Transferase</keyword>
<dbReference type="CDD" id="cd00761">
    <property type="entry name" value="Glyco_tranf_GTA_type"/>
    <property type="match status" value="1"/>
</dbReference>
<reference evidence="3 4" key="1">
    <citation type="journal article" date="2016" name="Front. Microbiol.">
        <title>Comprehensive Phylogenetic Analysis of Bovine Non-aureus Staphylococci Species Based on Whole-Genome Sequencing.</title>
        <authorList>
            <person name="Naushad S."/>
            <person name="Barkema H.W."/>
            <person name="Luby C."/>
            <person name="Condas L.A."/>
            <person name="Nobrega D.B."/>
            <person name="Carson D.A."/>
            <person name="De Buck J."/>
        </authorList>
    </citation>
    <scope>NUCLEOTIDE SEQUENCE [LARGE SCALE GENOMIC DNA]</scope>
    <source>
        <strain evidence="3 4">SNUC 761</strain>
    </source>
</reference>
<feature type="transmembrane region" description="Helical" evidence="1">
    <location>
        <begin position="333"/>
        <end position="353"/>
    </location>
</feature>
<evidence type="ECO:0000259" key="2">
    <source>
        <dbReference type="Pfam" id="PF00535"/>
    </source>
</evidence>
<dbReference type="RefSeq" id="WP_107505922.1">
    <property type="nucleotide sequence ID" value="NZ_CP130489.1"/>
</dbReference>
<name>A0A2T4KI79_9STAP</name>
<proteinExistence type="predicted"/>
<comment type="caution">
    <text evidence="3">The sequence shown here is derived from an EMBL/GenBank/DDBJ whole genome shotgun (WGS) entry which is preliminary data.</text>
</comment>
<dbReference type="SUPFAM" id="SSF53448">
    <property type="entry name" value="Nucleotide-diphospho-sugar transferases"/>
    <property type="match status" value="1"/>
</dbReference>
<evidence type="ECO:0000313" key="3">
    <source>
        <dbReference type="EMBL" id="PTE73663.1"/>
    </source>
</evidence>
<dbReference type="GO" id="GO:0016740">
    <property type="term" value="F:transferase activity"/>
    <property type="evidence" value="ECO:0007669"/>
    <property type="project" value="UniProtKB-KW"/>
</dbReference>
<protein>
    <submittedName>
        <fullName evidence="3">4,4'-diaponeurosporenoate glycosyltransferase</fullName>
    </submittedName>
</protein>
<feature type="transmembrane region" description="Helical" evidence="1">
    <location>
        <begin position="284"/>
        <end position="304"/>
    </location>
</feature>
<keyword evidence="1" id="KW-0812">Transmembrane</keyword>
<dbReference type="InterPro" id="IPR001173">
    <property type="entry name" value="Glyco_trans_2-like"/>
</dbReference>
<dbReference type="AlphaFoldDB" id="A0A2T4KI79"/>
<evidence type="ECO:0000313" key="4">
    <source>
        <dbReference type="Proteomes" id="UP000242547"/>
    </source>
</evidence>
<dbReference type="Proteomes" id="UP000242547">
    <property type="component" value="Unassembled WGS sequence"/>
</dbReference>
<dbReference type="EMBL" id="PYZL01000022">
    <property type="protein sequence ID" value="PTE73663.1"/>
    <property type="molecule type" value="Genomic_DNA"/>
</dbReference>
<dbReference type="PANTHER" id="PTHR43646:SF3">
    <property type="entry name" value="SLR1566 PROTEIN"/>
    <property type="match status" value="1"/>
</dbReference>
<sequence>MKGLEILLHSFIGISSLCGHFMYNKRHLLHFQKSKVVDKDLTVSIIIPARDEAKRLPKLLKSIAQQSIKAEVIVMDDGSKDNTVEVANEFGACVYRVGENTDNKRWYGKSYACYEGVKHATSKTIIFIDADVVLMNEHVLEAIMQTYAQQSYRGLLSVQPYHIVQRPYEQASALFNLMTVVGMNQSSTLANSQTQSLAFGPVTVMNQTDYALTEGHKSAQTHIIEGFALGQAFQQHHLPVTAYEGQRHIGFRMYEEGPKSLVEGWTKHLAVGASATQGHIMAMIIIWMIGTMTSNLALILGLVVKSLSFKRICVSYGIYTIQFVKLHKRVGSFSLLFLILNPLLFWIFILIFMNSYRHIYFTKTVKWKGRTFNIND</sequence>
<organism evidence="3 4">
    <name type="scientific">Staphylococcus devriesei</name>
    <dbReference type="NCBI Taxonomy" id="586733"/>
    <lineage>
        <taxon>Bacteria</taxon>
        <taxon>Bacillati</taxon>
        <taxon>Bacillota</taxon>
        <taxon>Bacilli</taxon>
        <taxon>Bacillales</taxon>
        <taxon>Staphylococcaceae</taxon>
        <taxon>Staphylococcus</taxon>
    </lineage>
</organism>
<accession>A0A2T4KI79</accession>
<keyword evidence="1" id="KW-1133">Transmembrane helix</keyword>
<dbReference type="Gene3D" id="3.90.550.10">
    <property type="entry name" value="Spore Coat Polysaccharide Biosynthesis Protein SpsA, Chain A"/>
    <property type="match status" value="1"/>
</dbReference>
<dbReference type="InterPro" id="IPR029044">
    <property type="entry name" value="Nucleotide-diphossugar_trans"/>
</dbReference>